<dbReference type="Proteomes" id="UP000235162">
    <property type="component" value="Unassembled WGS sequence"/>
</dbReference>
<keyword evidence="1" id="KW-0479">Metal-binding</keyword>
<feature type="domain" description="Sucrose phosphatase-like" evidence="4">
    <location>
        <begin position="187"/>
        <end position="236"/>
    </location>
</feature>
<dbReference type="GO" id="GO:0051479">
    <property type="term" value="P:mannosylglycerate biosynthetic process"/>
    <property type="evidence" value="ECO:0007669"/>
    <property type="project" value="InterPro"/>
</dbReference>
<evidence type="ECO:0000256" key="1">
    <source>
        <dbReference type="ARBA" id="ARBA00022723"/>
    </source>
</evidence>
<dbReference type="GO" id="GO:0050531">
    <property type="term" value="F:mannosyl-3-phosphoglycerate phosphatase activity"/>
    <property type="evidence" value="ECO:0007669"/>
    <property type="project" value="InterPro"/>
</dbReference>
<dbReference type="SFLD" id="SFLDG01140">
    <property type="entry name" value="C2.B:_Phosphomannomutase_and_P"/>
    <property type="match status" value="1"/>
</dbReference>
<dbReference type="RefSeq" id="WP_084198897.1">
    <property type="nucleotide sequence ID" value="NZ_BMYL01000002.1"/>
</dbReference>
<reference evidence="5 6" key="1">
    <citation type="submission" date="2018-01" db="EMBL/GenBank/DDBJ databases">
        <title>The draft genome sequence of Halioglobus japonicus S1-36.</title>
        <authorList>
            <person name="Du Z.-J."/>
            <person name="Shi M.-J."/>
        </authorList>
    </citation>
    <scope>NUCLEOTIDE SEQUENCE [LARGE SCALE GENOMIC DNA]</scope>
    <source>
        <strain evidence="5 6">S1-36</strain>
    </source>
</reference>
<dbReference type="Pfam" id="PF05116">
    <property type="entry name" value="S6PP"/>
    <property type="match status" value="1"/>
</dbReference>
<sequence>MTPRLVFTDLDGSLLDHDTYSFEPALPVLAILREQGIPLIPVTSKTRAEVERLRQHLDNADPFIVENGAAVMIPVGYFAQQPADTEVRGSYWVHELSAPREVWQAQLQTLRSDYAGQFETFADMGPSGIAQGTGLALADAELANCREYSEPLRWLGSVEDRSEFIERLRHAGATPLQGGRFLSVAGACDKGRALRWLRGAYQQALQASTVDDLAAGDSGNDVAMLEAAGTALVIRSPVHDFPVVKRVNQLMHSRAFGPAGWAEGVLQWLAIADHND</sequence>
<dbReference type="PANTHER" id="PTHR10000">
    <property type="entry name" value="PHOSPHOSERINE PHOSPHATASE"/>
    <property type="match status" value="1"/>
</dbReference>
<dbReference type="InterPro" id="IPR006381">
    <property type="entry name" value="HAD-SF-IIB-MPGP"/>
</dbReference>
<evidence type="ECO:0000259" key="4">
    <source>
        <dbReference type="Pfam" id="PF05116"/>
    </source>
</evidence>
<dbReference type="Pfam" id="PF08282">
    <property type="entry name" value="Hydrolase_3"/>
    <property type="match status" value="1"/>
</dbReference>
<proteinExistence type="predicted"/>
<evidence type="ECO:0000313" key="6">
    <source>
        <dbReference type="Proteomes" id="UP000235162"/>
    </source>
</evidence>
<evidence type="ECO:0000313" key="5">
    <source>
        <dbReference type="EMBL" id="PLW86271.1"/>
    </source>
</evidence>
<dbReference type="SFLD" id="SFLDS00003">
    <property type="entry name" value="Haloacid_Dehalogenase"/>
    <property type="match status" value="1"/>
</dbReference>
<dbReference type="GO" id="GO:0000287">
    <property type="term" value="F:magnesium ion binding"/>
    <property type="evidence" value="ECO:0007669"/>
    <property type="project" value="TreeGrafter"/>
</dbReference>
<comment type="caution">
    <text evidence="5">The sequence shown here is derived from an EMBL/GenBank/DDBJ whole genome shotgun (WGS) entry which is preliminary data.</text>
</comment>
<dbReference type="NCBIfam" id="TIGR01484">
    <property type="entry name" value="HAD-SF-IIB"/>
    <property type="match status" value="1"/>
</dbReference>
<protein>
    <submittedName>
        <fullName evidence="5">Mannosyl-3-phosphoglycerate phosphatase</fullName>
    </submittedName>
</protein>
<dbReference type="InterPro" id="IPR006379">
    <property type="entry name" value="HAD-SF_hydro_IIB"/>
</dbReference>
<dbReference type="KEGG" id="hja:BST95_08480"/>
<keyword evidence="6" id="KW-1185">Reference proteome</keyword>
<name>A0AAP8MED5_9GAMM</name>
<keyword evidence="3" id="KW-0460">Magnesium</keyword>
<dbReference type="SUPFAM" id="SSF56784">
    <property type="entry name" value="HAD-like"/>
    <property type="match status" value="1"/>
</dbReference>
<accession>A0AAP8MED5</accession>
<gene>
    <name evidence="5" type="ORF">C0029_07525</name>
</gene>
<dbReference type="Gene3D" id="3.40.50.1000">
    <property type="entry name" value="HAD superfamily/HAD-like"/>
    <property type="match status" value="1"/>
</dbReference>
<evidence type="ECO:0000256" key="2">
    <source>
        <dbReference type="ARBA" id="ARBA00022801"/>
    </source>
</evidence>
<evidence type="ECO:0000256" key="3">
    <source>
        <dbReference type="ARBA" id="ARBA00022842"/>
    </source>
</evidence>
<dbReference type="SFLD" id="SFLDG01142">
    <property type="entry name" value="C2.B.2:_Mannosyl-3-phosphoglyc"/>
    <property type="match status" value="1"/>
</dbReference>
<dbReference type="InterPro" id="IPR036412">
    <property type="entry name" value="HAD-like_sf"/>
</dbReference>
<organism evidence="5 6">
    <name type="scientific">Halioglobus japonicus</name>
    <dbReference type="NCBI Taxonomy" id="930805"/>
    <lineage>
        <taxon>Bacteria</taxon>
        <taxon>Pseudomonadati</taxon>
        <taxon>Pseudomonadota</taxon>
        <taxon>Gammaproteobacteria</taxon>
        <taxon>Cellvibrionales</taxon>
        <taxon>Halieaceae</taxon>
        <taxon>Halioglobus</taxon>
    </lineage>
</organism>
<dbReference type="Gene3D" id="3.30.980.20">
    <property type="entry name" value="Putative mannosyl-3-phosphoglycerate phosphatase, domain 2"/>
    <property type="match status" value="1"/>
</dbReference>
<dbReference type="InterPro" id="IPR006380">
    <property type="entry name" value="SPP-like_dom"/>
</dbReference>
<dbReference type="NCBIfam" id="TIGR01486">
    <property type="entry name" value="HAD-SF-IIB-MPGP"/>
    <property type="match status" value="1"/>
</dbReference>
<dbReference type="EMBL" id="PKUR01000002">
    <property type="protein sequence ID" value="PLW86271.1"/>
    <property type="molecule type" value="Genomic_DNA"/>
</dbReference>
<dbReference type="AlphaFoldDB" id="A0AAP8MED5"/>
<dbReference type="InterPro" id="IPR023214">
    <property type="entry name" value="HAD_sf"/>
</dbReference>
<dbReference type="PANTHER" id="PTHR10000:SF8">
    <property type="entry name" value="HAD SUPERFAMILY HYDROLASE-LIKE, TYPE 3"/>
    <property type="match status" value="1"/>
</dbReference>
<keyword evidence="2" id="KW-0378">Hydrolase</keyword>
<dbReference type="GO" id="GO:0005829">
    <property type="term" value="C:cytosol"/>
    <property type="evidence" value="ECO:0007669"/>
    <property type="project" value="TreeGrafter"/>
</dbReference>